<dbReference type="InterPro" id="IPR027417">
    <property type="entry name" value="P-loop_NTPase"/>
</dbReference>
<evidence type="ECO:0000313" key="3">
    <source>
        <dbReference type="Proteomes" id="UP000252893"/>
    </source>
</evidence>
<dbReference type="Proteomes" id="UP000252893">
    <property type="component" value="Unassembled WGS sequence"/>
</dbReference>
<protein>
    <submittedName>
        <fullName evidence="2">Uncharacterized protein DUF927</fullName>
    </submittedName>
</protein>
<gene>
    <name evidence="2" type="ORF">DFR47_1014</name>
</gene>
<dbReference type="SUPFAM" id="SSF52540">
    <property type="entry name" value="P-loop containing nucleoside triphosphate hydrolases"/>
    <property type="match status" value="1"/>
</dbReference>
<feature type="domain" description="DUF927" evidence="1">
    <location>
        <begin position="7"/>
        <end position="272"/>
    </location>
</feature>
<comment type="caution">
    <text evidence="2">The sequence shown here is derived from an EMBL/GenBank/DDBJ whole genome shotgun (WGS) entry which is preliminary data.</text>
</comment>
<accession>A0A366E7N5</accession>
<proteinExistence type="predicted"/>
<evidence type="ECO:0000313" key="2">
    <source>
        <dbReference type="EMBL" id="RBO98410.1"/>
    </source>
</evidence>
<dbReference type="Pfam" id="PF06048">
    <property type="entry name" value="DUF927"/>
    <property type="match status" value="1"/>
</dbReference>
<dbReference type="EMBL" id="QNRH01000001">
    <property type="protein sequence ID" value="RBO98410.1"/>
    <property type="molecule type" value="Genomic_DNA"/>
</dbReference>
<reference evidence="2 3" key="1">
    <citation type="submission" date="2018-06" db="EMBL/GenBank/DDBJ databases">
        <title>Genomic Encyclopedia of Type Strains, Phase IV (KMG-IV): sequencing the most valuable type-strain genomes for metagenomic binning, comparative biology and taxonomic classification.</title>
        <authorList>
            <person name="Goeker M."/>
        </authorList>
    </citation>
    <scope>NUCLEOTIDE SEQUENCE [LARGE SCALE GENOMIC DNA]</scope>
    <source>
        <strain evidence="2 3">DSM 25619</strain>
    </source>
</reference>
<dbReference type="RefSeq" id="WP_113942398.1">
    <property type="nucleotide sequence ID" value="NZ_JBHEEG010000003.1"/>
</dbReference>
<sequence length="556" mass="62124">MSKNQNSPFTFERLFETETEGKAVMLLKFKTPDGELRSILLPYSLHRSHAKFVEALTDYLVPLPFNMNESKAICDLIMKAGPLIKETGKLVKRAGFYRDTNGDPFEFVLPDITITKSKNLKHIEKHYGISYFESQEDICWINGKMPKWISGLEQPCEASPYLIFAIAAGLSGPALPFFSSKTGLMFNFAGTSGTGKTTLLRAAQSVFKACGNDAIGTLASTRTALEEQAMLHNNLILCLDEFGAVLGSPKKAIESILDLAYSINEGKGKSRWSGWNGESSGRWQTTILTTAEHTLLSILGEKNQHAGAMIRYIDIPIPDITKGGIFSLADKLGLSAAELISKTETTITGNYGHALYEFVKKLLLSKADQDDLEILCNEFSKKLKKQYPDSQDRYREAFGRVYATGKLAAKYRIVPFSEKQLSKALTGIFKSTIPSTKDNHQTASKYIQDLIELGLDKERCAIVTKGKTLNNEKGSFVAIRKKYKTIEHLFVTTKEYKNIIPEIFYRTFNKILKDNNVLINGDNSDTRTMLIEGLDSSSIRPSGYKLDWEKLKNLNI</sequence>
<keyword evidence="3" id="KW-1185">Reference proteome</keyword>
<name>A0A366E7N5_9HYPH</name>
<dbReference type="InterPro" id="IPR009270">
    <property type="entry name" value="DUF927"/>
</dbReference>
<dbReference type="OrthoDB" id="8365989at2"/>
<dbReference type="AlphaFoldDB" id="A0A366E7N5"/>
<evidence type="ECO:0000259" key="1">
    <source>
        <dbReference type="Pfam" id="PF06048"/>
    </source>
</evidence>
<organism evidence="2 3">
    <name type="scientific">Pseudochrobactrum asaccharolyticum</name>
    <dbReference type="NCBI Taxonomy" id="354351"/>
    <lineage>
        <taxon>Bacteria</taxon>
        <taxon>Pseudomonadati</taxon>
        <taxon>Pseudomonadota</taxon>
        <taxon>Alphaproteobacteria</taxon>
        <taxon>Hyphomicrobiales</taxon>
        <taxon>Brucellaceae</taxon>
        <taxon>Pseudochrobactrum</taxon>
    </lineage>
</organism>